<reference evidence="2" key="1">
    <citation type="journal article" date="2022" name="ISME J.">
        <title>Identification of active gaseous-alkane degraders at natural gas seeps.</title>
        <authorList>
            <person name="Farhan Ul Haque M."/>
            <person name="Hernandez M."/>
            <person name="Crombie A.T."/>
            <person name="Murrell J.C."/>
        </authorList>
    </citation>
    <scope>NUCLEOTIDE SEQUENCE</scope>
    <source>
        <strain evidence="2">PC2</strain>
    </source>
</reference>
<dbReference type="Pfam" id="PF06186">
    <property type="entry name" value="DUF992"/>
    <property type="match status" value="1"/>
</dbReference>
<keyword evidence="3" id="KW-1185">Reference proteome</keyword>
<feature type="chain" id="PRO_5046505668" evidence="1">
    <location>
        <begin position="25"/>
        <end position="169"/>
    </location>
</feature>
<accession>A0ABS9Z4K1</accession>
<gene>
    <name evidence="2" type="ORF">K2U94_07240</name>
</gene>
<dbReference type="RefSeq" id="WP_243066559.1">
    <property type="nucleotide sequence ID" value="NZ_JAIVFK010000004.1"/>
</dbReference>
<sequence>MNMRSVLFAVSVAALAFSTHVASADQVQVGTLNCEVAGGPGLIIASNRALVCRFTSQGGRVEHYAGSITKIGVDLGATTKGLLAWAVFAPTSAPPQGALAGSYGGVSGEVTVGVGLGANVLIGGSADTIALQPVSLTAQEGLNVAGGVTGLTLDFVPPPPHHHRRHHHY</sequence>
<comment type="caution">
    <text evidence="2">The sequence shown here is derived from an EMBL/GenBank/DDBJ whole genome shotgun (WGS) entry which is preliminary data.</text>
</comment>
<keyword evidence="1" id="KW-0732">Signal</keyword>
<dbReference type="Proteomes" id="UP001139104">
    <property type="component" value="Unassembled WGS sequence"/>
</dbReference>
<proteinExistence type="predicted"/>
<organism evidence="2 3">
    <name type="scientific">Candidatus Rhodoblastus alkanivorans</name>
    <dbReference type="NCBI Taxonomy" id="2954117"/>
    <lineage>
        <taxon>Bacteria</taxon>
        <taxon>Pseudomonadati</taxon>
        <taxon>Pseudomonadota</taxon>
        <taxon>Alphaproteobacteria</taxon>
        <taxon>Hyphomicrobiales</taxon>
        <taxon>Rhodoblastaceae</taxon>
        <taxon>Rhodoblastus</taxon>
    </lineage>
</organism>
<name>A0ABS9Z4K1_9HYPH</name>
<dbReference type="EMBL" id="JAIVFP010000001">
    <property type="protein sequence ID" value="MCI4682556.1"/>
    <property type="molecule type" value="Genomic_DNA"/>
</dbReference>
<dbReference type="InterPro" id="IPR009333">
    <property type="entry name" value="DUF992"/>
</dbReference>
<feature type="signal peptide" evidence="1">
    <location>
        <begin position="1"/>
        <end position="24"/>
    </location>
</feature>
<evidence type="ECO:0000256" key="1">
    <source>
        <dbReference type="SAM" id="SignalP"/>
    </source>
</evidence>
<evidence type="ECO:0000313" key="2">
    <source>
        <dbReference type="EMBL" id="MCI4682556.1"/>
    </source>
</evidence>
<protein>
    <submittedName>
        <fullName evidence="2">DUF992 domain-containing protein</fullName>
    </submittedName>
</protein>
<evidence type="ECO:0000313" key="3">
    <source>
        <dbReference type="Proteomes" id="UP001139104"/>
    </source>
</evidence>